<accession>A0A1A0DDD7</accession>
<dbReference type="GO" id="GO:0043190">
    <property type="term" value="C:ATP-binding cassette (ABC) transporter complex"/>
    <property type="evidence" value="ECO:0007669"/>
    <property type="project" value="InterPro"/>
</dbReference>
<comment type="subcellular location">
    <subcellularLocation>
        <location evidence="1">Cell membrane</location>
        <topology evidence="1">Multi-pass membrane protein</topology>
    </subcellularLocation>
</comment>
<feature type="transmembrane region" description="Helical" evidence="6">
    <location>
        <begin position="37"/>
        <end position="59"/>
    </location>
</feature>
<feature type="transmembrane region" description="Helical" evidence="6">
    <location>
        <begin position="365"/>
        <end position="387"/>
    </location>
</feature>
<name>A0A1A0DDD7_ACEPA</name>
<dbReference type="Proteomes" id="UP000093796">
    <property type="component" value="Unassembled WGS sequence"/>
</dbReference>
<evidence type="ECO:0000256" key="5">
    <source>
        <dbReference type="ARBA" id="ARBA00023136"/>
    </source>
</evidence>
<protein>
    <submittedName>
        <fullName evidence="7">Lipopolysaccharide export system permease protein LptF</fullName>
    </submittedName>
</protein>
<feature type="transmembrane region" description="Helical" evidence="6">
    <location>
        <begin position="339"/>
        <end position="359"/>
    </location>
</feature>
<dbReference type="RefSeq" id="WP_035367812.1">
    <property type="nucleotide sequence ID" value="NZ_LYUD01000099.1"/>
</dbReference>
<dbReference type="PANTHER" id="PTHR33529:SF6">
    <property type="entry name" value="YJGP_YJGQ FAMILY PERMEASE"/>
    <property type="match status" value="1"/>
</dbReference>
<dbReference type="PATRIC" id="fig|438.15.peg.1596"/>
<evidence type="ECO:0000256" key="2">
    <source>
        <dbReference type="ARBA" id="ARBA00022475"/>
    </source>
</evidence>
<dbReference type="eggNOG" id="COG0795">
    <property type="taxonomic scope" value="Bacteria"/>
</dbReference>
<proteinExistence type="predicted"/>
<feature type="transmembrane region" description="Helical" evidence="6">
    <location>
        <begin position="307"/>
        <end position="327"/>
    </location>
</feature>
<gene>
    <name evidence="7" type="ORF">SRCM100623_01414</name>
</gene>
<evidence type="ECO:0000313" key="8">
    <source>
        <dbReference type="Proteomes" id="UP000093796"/>
    </source>
</evidence>
<dbReference type="GO" id="GO:0055085">
    <property type="term" value="P:transmembrane transport"/>
    <property type="evidence" value="ECO:0007669"/>
    <property type="project" value="InterPro"/>
</dbReference>
<evidence type="ECO:0000256" key="3">
    <source>
        <dbReference type="ARBA" id="ARBA00022692"/>
    </source>
</evidence>
<dbReference type="EMBL" id="LYUD01000099">
    <property type="protein sequence ID" value="OAZ72871.1"/>
    <property type="molecule type" value="Genomic_DNA"/>
</dbReference>
<evidence type="ECO:0000256" key="4">
    <source>
        <dbReference type="ARBA" id="ARBA00022989"/>
    </source>
</evidence>
<feature type="transmembrane region" description="Helical" evidence="6">
    <location>
        <begin position="128"/>
        <end position="151"/>
    </location>
</feature>
<evidence type="ECO:0000256" key="6">
    <source>
        <dbReference type="SAM" id="Phobius"/>
    </source>
</evidence>
<keyword evidence="3 6" id="KW-0812">Transmembrane</keyword>
<organism evidence="7 8">
    <name type="scientific">Acetobacter pasteurianus</name>
    <name type="common">Acetobacter turbidans</name>
    <dbReference type="NCBI Taxonomy" id="438"/>
    <lineage>
        <taxon>Bacteria</taxon>
        <taxon>Pseudomonadati</taxon>
        <taxon>Pseudomonadota</taxon>
        <taxon>Alphaproteobacteria</taxon>
        <taxon>Acetobacterales</taxon>
        <taxon>Acetobacteraceae</taxon>
        <taxon>Acetobacter</taxon>
    </lineage>
</organism>
<evidence type="ECO:0000313" key="7">
    <source>
        <dbReference type="EMBL" id="OAZ72871.1"/>
    </source>
</evidence>
<keyword evidence="2" id="KW-1003">Cell membrane</keyword>
<dbReference type="GO" id="GO:0015920">
    <property type="term" value="P:lipopolysaccharide transport"/>
    <property type="evidence" value="ECO:0007669"/>
    <property type="project" value="TreeGrafter"/>
</dbReference>
<dbReference type="PANTHER" id="PTHR33529">
    <property type="entry name" value="SLR0882 PROTEIN-RELATED"/>
    <property type="match status" value="1"/>
</dbReference>
<dbReference type="InterPro" id="IPR030922">
    <property type="entry name" value="LptF"/>
</dbReference>
<feature type="transmembrane region" description="Helical" evidence="6">
    <location>
        <begin position="79"/>
        <end position="107"/>
    </location>
</feature>
<keyword evidence="4 6" id="KW-1133">Transmembrane helix</keyword>
<evidence type="ECO:0000256" key="1">
    <source>
        <dbReference type="ARBA" id="ARBA00004651"/>
    </source>
</evidence>
<sequence>MHDKAVASRTGEVDNRRMTVRSLQSWLKSRFLTLDRYVFHQLLVALLATTGGLAALIWLMQSLRFVSLVVDRGLSLRVFIELTSLLIPSFVAVVLPITTFVVSLFVYQRLAGDRELTVMQAAGLSQFALARAGLGCALMATIMGFLLNLWIVPTSYHAFRQYEFDIRNKMAAFMLQEGVFTKVSDAMTVYIRSRSHDGTLHGIMVEDDRQPGNQATILANHGSMMIVNDTPRVILYDGSRQVIDHKTGRLNMLVFKQDSMDLSSAHQEDARFRDAAEMSLGELLHPDPQQVSERDTGKFKVEGWRRLTSPLTCFSFAMVGLVAVLRGAFSRYGNIKRPLAAVLTVVGLLAINLLLQNLASRNMALIPLIPLVALLPGLICAGILFIPEMLADRASARLTHN</sequence>
<keyword evidence="5 6" id="KW-0472">Membrane</keyword>
<comment type="caution">
    <text evidence="7">The sequence shown here is derived from an EMBL/GenBank/DDBJ whole genome shotgun (WGS) entry which is preliminary data.</text>
</comment>
<dbReference type="OrthoDB" id="8477889at2"/>
<dbReference type="Pfam" id="PF03739">
    <property type="entry name" value="LptF_LptG"/>
    <property type="match status" value="1"/>
</dbReference>
<dbReference type="InterPro" id="IPR005495">
    <property type="entry name" value="LptG/LptF_permease"/>
</dbReference>
<reference evidence="7 8" key="1">
    <citation type="submission" date="2016-05" db="EMBL/GenBank/DDBJ databases">
        <title>Genome sequencing of Acetobacter pasteurianus strain SRCM100623.</title>
        <authorList>
            <person name="Song Y.R."/>
        </authorList>
    </citation>
    <scope>NUCLEOTIDE SEQUENCE [LARGE SCALE GENOMIC DNA]</scope>
    <source>
        <strain evidence="7 8">SRCM100623</strain>
    </source>
</reference>
<dbReference type="AlphaFoldDB" id="A0A1A0DDD7"/>
<dbReference type="NCBIfam" id="TIGR04407">
    <property type="entry name" value="LptF_YjgP"/>
    <property type="match status" value="1"/>
</dbReference>